<proteinExistence type="predicted"/>
<dbReference type="FunFam" id="4.10.1000.10:FF:000002">
    <property type="entry name" value="Zinc finger protein 36, C3H1 type-like 1"/>
    <property type="match status" value="1"/>
</dbReference>
<comment type="caution">
    <text evidence="7">The sequence shown here is derived from an EMBL/GenBank/DDBJ whole genome shotgun (WGS) entry which is preliminary data.</text>
</comment>
<dbReference type="Pfam" id="PF00642">
    <property type="entry name" value="zf-CCCH"/>
    <property type="match status" value="2"/>
</dbReference>
<reference evidence="7 8" key="1">
    <citation type="submission" date="2021-06" db="EMBL/GenBank/DDBJ databases">
        <title>Caerostris darwini draft genome.</title>
        <authorList>
            <person name="Kono N."/>
            <person name="Arakawa K."/>
        </authorList>
    </citation>
    <scope>NUCLEOTIDE SEQUENCE [LARGE SCALE GENOMIC DNA]</scope>
</reference>
<keyword evidence="1 5" id="KW-0479">Metal-binding</keyword>
<dbReference type="GO" id="GO:0003729">
    <property type="term" value="F:mRNA binding"/>
    <property type="evidence" value="ECO:0007669"/>
    <property type="project" value="InterPro"/>
</dbReference>
<feature type="domain" description="C3H1-type" evidence="6">
    <location>
        <begin position="95"/>
        <end position="123"/>
    </location>
</feature>
<feature type="zinc finger region" description="C3H1-type" evidence="5">
    <location>
        <begin position="95"/>
        <end position="123"/>
    </location>
</feature>
<evidence type="ECO:0000256" key="5">
    <source>
        <dbReference type="PROSITE-ProRule" id="PRU00723"/>
    </source>
</evidence>
<evidence type="ECO:0000313" key="7">
    <source>
        <dbReference type="EMBL" id="GIX79415.1"/>
    </source>
</evidence>
<dbReference type="Proteomes" id="UP001054837">
    <property type="component" value="Unassembled WGS sequence"/>
</dbReference>
<protein>
    <recommendedName>
        <fullName evidence="6">C3H1-type domain-containing protein</fullName>
    </recommendedName>
</protein>
<dbReference type="FunFam" id="4.10.1000.10:FF:000001">
    <property type="entry name" value="zinc finger CCCH domain-containing protein 15-like"/>
    <property type="match status" value="1"/>
</dbReference>
<dbReference type="InterPro" id="IPR000571">
    <property type="entry name" value="Znf_CCCH"/>
</dbReference>
<feature type="zinc finger region" description="C3H1-type" evidence="5">
    <location>
        <begin position="133"/>
        <end position="161"/>
    </location>
</feature>
<evidence type="ECO:0000259" key="6">
    <source>
        <dbReference type="PROSITE" id="PS50103"/>
    </source>
</evidence>
<evidence type="ECO:0000313" key="8">
    <source>
        <dbReference type="Proteomes" id="UP001054837"/>
    </source>
</evidence>
<dbReference type="EMBL" id="BPLQ01001176">
    <property type="protein sequence ID" value="GIX79415.1"/>
    <property type="molecule type" value="Genomic_DNA"/>
</dbReference>
<dbReference type="Gene3D" id="4.10.1000.10">
    <property type="entry name" value="Zinc finger, CCCH-type"/>
    <property type="match status" value="2"/>
</dbReference>
<evidence type="ECO:0000256" key="2">
    <source>
        <dbReference type="ARBA" id="ARBA00022737"/>
    </source>
</evidence>
<dbReference type="SMART" id="SM00356">
    <property type="entry name" value="ZnF_C3H1"/>
    <property type="match status" value="2"/>
</dbReference>
<dbReference type="InterPro" id="IPR045877">
    <property type="entry name" value="ZFP36-like"/>
</dbReference>
<name>A0AAV4N6G5_9ARAC</name>
<keyword evidence="8" id="KW-1185">Reference proteome</keyword>
<organism evidence="7 8">
    <name type="scientific">Caerostris darwini</name>
    <dbReference type="NCBI Taxonomy" id="1538125"/>
    <lineage>
        <taxon>Eukaryota</taxon>
        <taxon>Metazoa</taxon>
        <taxon>Ecdysozoa</taxon>
        <taxon>Arthropoda</taxon>
        <taxon>Chelicerata</taxon>
        <taxon>Arachnida</taxon>
        <taxon>Araneae</taxon>
        <taxon>Araneomorphae</taxon>
        <taxon>Entelegynae</taxon>
        <taxon>Araneoidea</taxon>
        <taxon>Araneidae</taxon>
        <taxon>Caerostris</taxon>
    </lineage>
</organism>
<sequence>MSHKNKKKASSKAVIKGLETLESFAFLHINEENSQKTRKEVKSVVNETQENAADNKGIQMSSSIDSLSARGNACSLVQSGNITHVKTFHTIKRTRYKTELCRTFRETNCCSYGDRCQFAHGTHELRNFPKHPKYKTELCKKFHDSGFCPYGSRCHFIHNAQNNANPFFTFLSSNSGEEQLSLTNILQSESLLPVNPIQWEPSLSLFNPSEEKPISMPLFQNQREGLGSDGEASPPLSYCGSPADVKFFYDDDMNKQHSWPYYFNN</sequence>
<gene>
    <name evidence="7" type="ORF">CDAR_228571</name>
</gene>
<keyword evidence="3 5" id="KW-0863">Zinc-finger</keyword>
<evidence type="ECO:0000256" key="1">
    <source>
        <dbReference type="ARBA" id="ARBA00022723"/>
    </source>
</evidence>
<evidence type="ECO:0000256" key="3">
    <source>
        <dbReference type="ARBA" id="ARBA00022771"/>
    </source>
</evidence>
<evidence type="ECO:0000256" key="4">
    <source>
        <dbReference type="ARBA" id="ARBA00022833"/>
    </source>
</evidence>
<dbReference type="PROSITE" id="PS50103">
    <property type="entry name" value="ZF_C3H1"/>
    <property type="match status" value="2"/>
</dbReference>
<dbReference type="GO" id="GO:0008270">
    <property type="term" value="F:zinc ion binding"/>
    <property type="evidence" value="ECO:0007669"/>
    <property type="project" value="UniProtKB-KW"/>
</dbReference>
<accession>A0AAV4N6G5</accession>
<dbReference type="SUPFAM" id="SSF90229">
    <property type="entry name" value="CCCH zinc finger"/>
    <property type="match status" value="2"/>
</dbReference>
<dbReference type="AlphaFoldDB" id="A0AAV4N6G5"/>
<keyword evidence="4 5" id="KW-0862">Zinc</keyword>
<feature type="domain" description="C3H1-type" evidence="6">
    <location>
        <begin position="133"/>
        <end position="161"/>
    </location>
</feature>
<dbReference type="PANTHER" id="PTHR12547">
    <property type="entry name" value="CCCH ZINC FINGER/TIS11-RELATED"/>
    <property type="match status" value="1"/>
</dbReference>
<keyword evidence="2" id="KW-0677">Repeat</keyword>
<dbReference type="PANTHER" id="PTHR12547:SF18">
    <property type="entry name" value="PROTEIN TIS11"/>
    <property type="match status" value="1"/>
</dbReference>
<dbReference type="InterPro" id="IPR036855">
    <property type="entry name" value="Znf_CCCH_sf"/>
</dbReference>